<organism evidence="1 2">
    <name type="scientific">Anisodus tanguticus</name>
    <dbReference type="NCBI Taxonomy" id="243964"/>
    <lineage>
        <taxon>Eukaryota</taxon>
        <taxon>Viridiplantae</taxon>
        <taxon>Streptophyta</taxon>
        <taxon>Embryophyta</taxon>
        <taxon>Tracheophyta</taxon>
        <taxon>Spermatophyta</taxon>
        <taxon>Magnoliopsida</taxon>
        <taxon>eudicotyledons</taxon>
        <taxon>Gunneridae</taxon>
        <taxon>Pentapetalae</taxon>
        <taxon>asterids</taxon>
        <taxon>lamiids</taxon>
        <taxon>Solanales</taxon>
        <taxon>Solanaceae</taxon>
        <taxon>Solanoideae</taxon>
        <taxon>Hyoscyameae</taxon>
        <taxon>Anisodus</taxon>
    </lineage>
</organism>
<reference evidence="1" key="1">
    <citation type="submission" date="2023-12" db="EMBL/GenBank/DDBJ databases">
        <title>Genome assembly of Anisodus tanguticus.</title>
        <authorList>
            <person name="Wang Y.-J."/>
        </authorList>
    </citation>
    <scope>NUCLEOTIDE SEQUENCE</scope>
    <source>
        <strain evidence="1">KB-2021</strain>
        <tissue evidence="1">Leaf</tissue>
    </source>
</reference>
<evidence type="ECO:0000313" key="2">
    <source>
        <dbReference type="Proteomes" id="UP001291623"/>
    </source>
</evidence>
<dbReference type="AlphaFoldDB" id="A0AAE1SML7"/>
<name>A0AAE1SML7_9SOLA</name>
<dbReference type="EMBL" id="JAVYJV010000003">
    <property type="protein sequence ID" value="KAK4374038.1"/>
    <property type="molecule type" value="Genomic_DNA"/>
</dbReference>
<keyword evidence="2" id="KW-1185">Reference proteome</keyword>
<dbReference type="Proteomes" id="UP001291623">
    <property type="component" value="Unassembled WGS sequence"/>
</dbReference>
<accession>A0AAE1SML7</accession>
<evidence type="ECO:0000313" key="1">
    <source>
        <dbReference type="EMBL" id="KAK4374038.1"/>
    </source>
</evidence>
<sequence length="149" mass="17192">MMKSSQEWRTRASHRVRLDLERRMRDKSFGSICPIMHHSHKLIHQYYSSNSKRSFNERQLCYILNQMAGHRIAHATLKGPSVVKEIVIASVLGLAAGCTTGMSKEKLGHSMTCWRRARMNFLSSVVSVPFNRQKIHQKFIPDQYGTQFA</sequence>
<protein>
    <submittedName>
        <fullName evidence="1">Uncharacterized protein</fullName>
    </submittedName>
</protein>
<gene>
    <name evidence="1" type="ORF">RND71_004715</name>
</gene>
<proteinExistence type="predicted"/>
<comment type="caution">
    <text evidence="1">The sequence shown here is derived from an EMBL/GenBank/DDBJ whole genome shotgun (WGS) entry which is preliminary data.</text>
</comment>